<evidence type="ECO:0000256" key="2">
    <source>
        <dbReference type="SAM" id="Phobius"/>
    </source>
</evidence>
<feature type="compositionally biased region" description="Polar residues" evidence="1">
    <location>
        <begin position="990"/>
        <end position="1007"/>
    </location>
</feature>
<feature type="compositionally biased region" description="Low complexity" evidence="1">
    <location>
        <begin position="358"/>
        <end position="367"/>
    </location>
</feature>
<dbReference type="EMBL" id="KV454003">
    <property type="protein sequence ID" value="ODQ46531.1"/>
    <property type="molecule type" value="Genomic_DNA"/>
</dbReference>
<dbReference type="GeneID" id="30180930"/>
<feature type="compositionally biased region" description="Basic and acidic residues" evidence="1">
    <location>
        <begin position="1008"/>
        <end position="1023"/>
    </location>
</feature>
<feature type="compositionally biased region" description="Basic and acidic residues" evidence="1">
    <location>
        <begin position="306"/>
        <end position="327"/>
    </location>
</feature>
<feature type="compositionally biased region" description="Polar residues" evidence="1">
    <location>
        <begin position="118"/>
        <end position="129"/>
    </location>
</feature>
<keyword evidence="4" id="KW-1185">Reference proteome</keyword>
<proteinExistence type="predicted"/>
<feature type="transmembrane region" description="Helical" evidence="2">
    <location>
        <begin position="661"/>
        <end position="688"/>
    </location>
</feature>
<dbReference type="STRING" id="763406.A0A1E3NK87"/>
<sequence length="1046" mass="119582">MSTTDYEWNMEREGYLLNLMCFHRPLGKNATECLSIIEKKLAEKYTEPKLTSAIINAKINEYYDMVGLSKLDSRETNTSEPSSQHVVAGAAKVEDQANDNKEDGEKPLEDKDAEEIQTRNQRQADNSVNFIDKEKVKEEDVEDENKLKEIEKAKGKEDADDAEEEAHAEKKHIKHVTIDEDKNKVFVETVPFKETEKDNFGVTNSNDSVEKADQKKKEPRKEGSIKNLEKEEQLEEQSKVKEARERSEGENEVEQKDEEEKTETVMEQANEGKRDASEKKEDTDEDREDSEEPAHLTRAQARKLHINVEKETQHNEKKAHDLEEARRTKYSGTRGTSETGDEEEDAPKSEDAEESENDANNLSVAVESEPEEKVEEPTSTTPRKRGRRRNTAEDVTPRRSTRLRRRSDQEDDENTENDVGEPAIGKRTRSSSSGRTHQPPTPLSPESTAPRGGRKRKTTPAPETEVPTRRTRSKRRGESDNEGGSDKEVDDAKQSKEGVREAANISMDKVKSVATEDGQRDEAEEKEKEHNEDKEEVDEAAEGMRLRRRVKITASGCNRCSYSYNDDSNNDTRCIYTGFHSRKTQFSSTLFDEPESITFNNISGEHNYRKCSFLNVISYIMMLLGMILQLLFLASDVYTLVQIYALKNWSDFHTITYIPVLAYKIIFTTCIGISFLYVIFFWVLGVFIERENKVVKSYLHTGARTIDSLKSHERFCIFEEIQTKNFHDWMCLTIYSEYHYDIISWIFADSPRQILNGATIAYSVSNKFTSGDIGSVISSIATNHKEEAVLLSFMMFSFIIWLCFTVKNVIMIISSICVISITKKRSQMKFRKYCADLVARSVADLYSVKSQMLEEDFSKRRKVPSFLKNENMVIDIEAERKVDHSILNFSNDFTSDSIDKSNPFDVELHEIPVSHSRTNLFNKSSSNLHNDGFLNTTFTDDSDEDPFSSSSTNLAAYPAVPAPHRNEQHVPVTDNYVYVPSRVYEEAYHNSNNSPFTTQPIKHNGTTHSDRQTSTERTVERTLPHSQSSKLLYGSRGLVPEPRNLL</sequence>
<dbReference type="Proteomes" id="UP000094455">
    <property type="component" value="Unassembled WGS sequence"/>
</dbReference>
<feature type="compositionally biased region" description="Acidic residues" evidence="1">
    <location>
        <begin position="339"/>
        <end position="357"/>
    </location>
</feature>
<feature type="compositionally biased region" description="Basic and acidic residues" evidence="1">
    <location>
        <begin position="92"/>
        <end position="117"/>
    </location>
</feature>
<dbReference type="GO" id="GO:0015079">
    <property type="term" value="F:potassium ion transmembrane transporter activity"/>
    <property type="evidence" value="ECO:0007669"/>
    <property type="project" value="InterPro"/>
</dbReference>
<dbReference type="GO" id="GO:0005886">
    <property type="term" value="C:plasma membrane"/>
    <property type="evidence" value="ECO:0007669"/>
    <property type="project" value="InterPro"/>
</dbReference>
<gene>
    <name evidence="3" type="ORF">PICMEDRAFT_72591</name>
</gene>
<keyword evidence="2" id="KW-1133">Transmembrane helix</keyword>
<name>A0A1E3NK87_9ASCO</name>
<evidence type="ECO:0000313" key="3">
    <source>
        <dbReference type="EMBL" id="ODQ46531.1"/>
    </source>
</evidence>
<dbReference type="AlphaFoldDB" id="A0A1E3NK87"/>
<feature type="compositionally biased region" description="Basic and acidic residues" evidence="1">
    <location>
        <begin position="131"/>
        <end position="157"/>
    </location>
</feature>
<dbReference type="RefSeq" id="XP_019017644.1">
    <property type="nucleotide sequence ID" value="XM_019164243.1"/>
</dbReference>
<organism evidence="3 4">
    <name type="scientific">Pichia membranifaciens NRRL Y-2026</name>
    <dbReference type="NCBI Taxonomy" id="763406"/>
    <lineage>
        <taxon>Eukaryota</taxon>
        <taxon>Fungi</taxon>
        <taxon>Dikarya</taxon>
        <taxon>Ascomycota</taxon>
        <taxon>Saccharomycotina</taxon>
        <taxon>Pichiomycetes</taxon>
        <taxon>Pichiales</taxon>
        <taxon>Pichiaceae</taxon>
        <taxon>Pichia</taxon>
    </lineage>
</organism>
<keyword evidence="2" id="KW-0472">Membrane</keyword>
<evidence type="ECO:0000256" key="1">
    <source>
        <dbReference type="SAM" id="MobiDB-lite"/>
    </source>
</evidence>
<feature type="compositionally biased region" description="Acidic residues" evidence="1">
    <location>
        <begin position="409"/>
        <end position="419"/>
    </location>
</feature>
<feature type="compositionally biased region" description="Basic and acidic residues" evidence="1">
    <location>
        <begin position="208"/>
        <end position="249"/>
    </location>
</feature>
<evidence type="ECO:0000313" key="4">
    <source>
        <dbReference type="Proteomes" id="UP000094455"/>
    </source>
</evidence>
<feature type="transmembrane region" description="Helical" evidence="2">
    <location>
        <begin position="798"/>
        <end position="822"/>
    </location>
</feature>
<feature type="compositionally biased region" description="Basic and acidic residues" evidence="1">
    <location>
        <begin position="476"/>
        <end position="500"/>
    </location>
</feature>
<accession>A0A1E3NK87</accession>
<feature type="compositionally biased region" description="Basic and acidic residues" evidence="1">
    <location>
        <begin position="258"/>
        <end position="282"/>
    </location>
</feature>
<dbReference type="PANTHER" id="PTHR36424">
    <property type="entry name" value="PHEROMONE-REGULATED MEMBRANE PROTEIN 6"/>
    <property type="match status" value="1"/>
</dbReference>
<dbReference type="OrthoDB" id="2128042at2759"/>
<dbReference type="Pfam" id="PF16944">
    <property type="entry name" value="KCH"/>
    <property type="match status" value="1"/>
</dbReference>
<feature type="compositionally biased region" description="Basic and acidic residues" evidence="1">
    <location>
        <begin position="176"/>
        <end position="199"/>
    </location>
</feature>
<dbReference type="InterPro" id="IPR031606">
    <property type="entry name" value="Kch1/2"/>
</dbReference>
<keyword evidence="2" id="KW-0812">Transmembrane</keyword>
<feature type="compositionally biased region" description="Basic and acidic residues" evidence="1">
    <location>
        <begin position="517"/>
        <end position="533"/>
    </location>
</feature>
<feature type="region of interest" description="Disordered" evidence="1">
    <location>
        <begin position="73"/>
        <end position="540"/>
    </location>
</feature>
<reference evidence="3 4" key="1">
    <citation type="journal article" date="2016" name="Proc. Natl. Acad. Sci. U.S.A.">
        <title>Comparative genomics of biotechnologically important yeasts.</title>
        <authorList>
            <person name="Riley R."/>
            <person name="Haridas S."/>
            <person name="Wolfe K.H."/>
            <person name="Lopes M.R."/>
            <person name="Hittinger C.T."/>
            <person name="Goeker M."/>
            <person name="Salamov A.A."/>
            <person name="Wisecaver J.H."/>
            <person name="Long T.M."/>
            <person name="Calvey C.H."/>
            <person name="Aerts A.L."/>
            <person name="Barry K.W."/>
            <person name="Choi C."/>
            <person name="Clum A."/>
            <person name="Coughlan A.Y."/>
            <person name="Deshpande S."/>
            <person name="Douglass A.P."/>
            <person name="Hanson S.J."/>
            <person name="Klenk H.-P."/>
            <person name="LaButti K.M."/>
            <person name="Lapidus A."/>
            <person name="Lindquist E.A."/>
            <person name="Lipzen A.M."/>
            <person name="Meier-Kolthoff J.P."/>
            <person name="Ohm R.A."/>
            <person name="Otillar R.P."/>
            <person name="Pangilinan J.L."/>
            <person name="Peng Y."/>
            <person name="Rokas A."/>
            <person name="Rosa C.A."/>
            <person name="Scheuner C."/>
            <person name="Sibirny A.A."/>
            <person name="Slot J.C."/>
            <person name="Stielow J.B."/>
            <person name="Sun H."/>
            <person name="Kurtzman C.P."/>
            <person name="Blackwell M."/>
            <person name="Grigoriev I.V."/>
            <person name="Jeffries T.W."/>
        </authorList>
    </citation>
    <scope>NUCLEOTIDE SEQUENCE [LARGE SCALE GENOMIC DNA]</scope>
    <source>
        <strain evidence="3 4">NRRL Y-2026</strain>
    </source>
</reference>
<protein>
    <submittedName>
        <fullName evidence="3">Uncharacterized protein</fullName>
    </submittedName>
</protein>
<dbReference type="PANTHER" id="PTHR36424:SF1">
    <property type="entry name" value="LOW AFFINITY K(+) TRANSPORTER 1-RELATED"/>
    <property type="match status" value="1"/>
</dbReference>
<feature type="transmembrane region" description="Helical" evidence="2">
    <location>
        <begin position="616"/>
        <end position="641"/>
    </location>
</feature>
<feature type="region of interest" description="Disordered" evidence="1">
    <location>
        <begin position="990"/>
        <end position="1046"/>
    </location>
</feature>